<dbReference type="EMBL" id="LN890655">
    <property type="protein sequence ID" value="CUS02743.2"/>
    <property type="molecule type" value="Genomic_DNA"/>
</dbReference>
<reference evidence="6" key="1">
    <citation type="submission" date="2016-01" db="EMBL/GenBank/DDBJ databases">
        <authorList>
            <person name="Mcilroy J.S."/>
            <person name="Karst M S."/>
            <person name="Albertsen M."/>
        </authorList>
    </citation>
    <scope>NUCLEOTIDE SEQUENCE</scope>
    <source>
        <strain evidence="6">Cfx-K</strain>
    </source>
</reference>
<evidence type="ECO:0000256" key="4">
    <source>
        <dbReference type="ARBA" id="ARBA00023136"/>
    </source>
</evidence>
<keyword evidence="7" id="KW-1185">Reference proteome</keyword>
<keyword evidence="3 5" id="KW-1133">Transmembrane helix</keyword>
<feature type="transmembrane region" description="Helical" evidence="5">
    <location>
        <begin position="6"/>
        <end position="24"/>
    </location>
</feature>
<dbReference type="Proteomes" id="UP000215027">
    <property type="component" value="Chromosome I"/>
</dbReference>
<dbReference type="Pfam" id="PF02674">
    <property type="entry name" value="Colicin_V"/>
    <property type="match status" value="1"/>
</dbReference>
<dbReference type="RefSeq" id="WP_095042320.1">
    <property type="nucleotide sequence ID" value="NZ_LN890655.1"/>
</dbReference>
<evidence type="ECO:0008006" key="8">
    <source>
        <dbReference type="Google" id="ProtNLM"/>
    </source>
</evidence>
<name>A0A170PER8_9CHLR</name>
<evidence type="ECO:0000256" key="3">
    <source>
        <dbReference type="ARBA" id="ARBA00022989"/>
    </source>
</evidence>
<evidence type="ECO:0000256" key="1">
    <source>
        <dbReference type="ARBA" id="ARBA00004141"/>
    </source>
</evidence>
<dbReference type="OrthoDB" id="162510at2"/>
<accession>A0A170PER8</accession>
<sequence>MLSLTAAFWIMVFIFAFVGMMRGWSKEVVVTLSVVLALFTINQFFPTIFGFIGWQDSVNPPPIPTDDARRWEFAVMSAFLLSLAFFGYQGPALARSSVGARLTRHDNITDKVLGFLVGGLNGWLIIGSIWSFLEFQLVEASKWVRFTSDIPYPFDPARISRPASDIATIIDNLPIPFLTQSPYILPLLLVGVVIFVLVVLV</sequence>
<evidence type="ECO:0000313" key="6">
    <source>
        <dbReference type="EMBL" id="CUS02743.2"/>
    </source>
</evidence>
<dbReference type="GO" id="GO:0009403">
    <property type="term" value="P:toxin biosynthetic process"/>
    <property type="evidence" value="ECO:0007669"/>
    <property type="project" value="InterPro"/>
</dbReference>
<evidence type="ECO:0000313" key="7">
    <source>
        <dbReference type="Proteomes" id="UP000215027"/>
    </source>
</evidence>
<keyword evidence="2 5" id="KW-0812">Transmembrane</keyword>
<feature type="transmembrane region" description="Helical" evidence="5">
    <location>
        <begin position="31"/>
        <end position="53"/>
    </location>
</feature>
<organism evidence="6 7">
    <name type="scientific">Candidatus Promineifilum breve</name>
    <dbReference type="NCBI Taxonomy" id="1806508"/>
    <lineage>
        <taxon>Bacteria</taxon>
        <taxon>Bacillati</taxon>
        <taxon>Chloroflexota</taxon>
        <taxon>Ardenticatenia</taxon>
        <taxon>Candidatus Promineifilales</taxon>
        <taxon>Candidatus Promineifilaceae</taxon>
        <taxon>Candidatus Promineifilum</taxon>
    </lineage>
</organism>
<dbReference type="KEGG" id="pbf:CFX0092_A0865"/>
<dbReference type="InterPro" id="IPR003825">
    <property type="entry name" value="Colicin-V_CvpA"/>
</dbReference>
<evidence type="ECO:0000256" key="5">
    <source>
        <dbReference type="SAM" id="Phobius"/>
    </source>
</evidence>
<evidence type="ECO:0000256" key="2">
    <source>
        <dbReference type="ARBA" id="ARBA00022692"/>
    </source>
</evidence>
<feature type="transmembrane region" description="Helical" evidence="5">
    <location>
        <begin position="183"/>
        <end position="200"/>
    </location>
</feature>
<dbReference type="AlphaFoldDB" id="A0A170PER8"/>
<feature type="transmembrane region" description="Helical" evidence="5">
    <location>
        <begin position="73"/>
        <end position="91"/>
    </location>
</feature>
<feature type="transmembrane region" description="Helical" evidence="5">
    <location>
        <begin position="112"/>
        <end position="133"/>
    </location>
</feature>
<keyword evidence="4 5" id="KW-0472">Membrane</keyword>
<dbReference type="GO" id="GO:0016020">
    <property type="term" value="C:membrane"/>
    <property type="evidence" value="ECO:0007669"/>
    <property type="project" value="UniProtKB-SubCell"/>
</dbReference>
<comment type="subcellular location">
    <subcellularLocation>
        <location evidence="1">Membrane</location>
        <topology evidence="1">Multi-pass membrane protein</topology>
    </subcellularLocation>
</comment>
<protein>
    <recommendedName>
        <fullName evidence="8">CvpA family protein</fullName>
    </recommendedName>
</protein>
<gene>
    <name evidence="6" type="ORF">CFX0092_A0865</name>
</gene>
<proteinExistence type="predicted"/>